<reference evidence="2 3" key="1">
    <citation type="journal article" date="2023" name="Hortic Res">
        <title>Pangenome of water caltrop reveals structural variations and asymmetric subgenome divergence after allopolyploidization.</title>
        <authorList>
            <person name="Zhang X."/>
            <person name="Chen Y."/>
            <person name="Wang L."/>
            <person name="Yuan Y."/>
            <person name="Fang M."/>
            <person name="Shi L."/>
            <person name="Lu R."/>
            <person name="Comes H.P."/>
            <person name="Ma Y."/>
            <person name="Chen Y."/>
            <person name="Huang G."/>
            <person name="Zhou Y."/>
            <person name="Zheng Z."/>
            <person name="Qiu Y."/>
        </authorList>
    </citation>
    <scope>NUCLEOTIDE SEQUENCE [LARGE SCALE GENOMIC DNA]</scope>
    <source>
        <tissue evidence="2">Roots</tissue>
    </source>
</reference>
<evidence type="ECO:0000256" key="1">
    <source>
        <dbReference type="SAM" id="Phobius"/>
    </source>
</evidence>
<name>A0AAN7QMN9_9MYRT</name>
<feature type="transmembrane region" description="Helical" evidence="1">
    <location>
        <begin position="12"/>
        <end position="35"/>
    </location>
</feature>
<keyword evidence="1" id="KW-0472">Membrane</keyword>
<protein>
    <submittedName>
        <fullName evidence="2">Uncharacterized protein</fullName>
    </submittedName>
</protein>
<accession>A0AAN7QMN9</accession>
<dbReference type="Proteomes" id="UP001345219">
    <property type="component" value="Chromosome 24"/>
</dbReference>
<keyword evidence="1" id="KW-1133">Transmembrane helix</keyword>
<dbReference type="AlphaFoldDB" id="A0AAN7QMN9"/>
<gene>
    <name evidence="2" type="ORF">SAY87_031070</name>
</gene>
<evidence type="ECO:0000313" key="2">
    <source>
        <dbReference type="EMBL" id="KAK4770538.1"/>
    </source>
</evidence>
<comment type="caution">
    <text evidence="2">The sequence shown here is derived from an EMBL/GenBank/DDBJ whole genome shotgun (WGS) entry which is preliminary data.</text>
</comment>
<organism evidence="2 3">
    <name type="scientific">Trapa incisa</name>
    <dbReference type="NCBI Taxonomy" id="236973"/>
    <lineage>
        <taxon>Eukaryota</taxon>
        <taxon>Viridiplantae</taxon>
        <taxon>Streptophyta</taxon>
        <taxon>Embryophyta</taxon>
        <taxon>Tracheophyta</taxon>
        <taxon>Spermatophyta</taxon>
        <taxon>Magnoliopsida</taxon>
        <taxon>eudicotyledons</taxon>
        <taxon>Gunneridae</taxon>
        <taxon>Pentapetalae</taxon>
        <taxon>rosids</taxon>
        <taxon>malvids</taxon>
        <taxon>Myrtales</taxon>
        <taxon>Lythraceae</taxon>
        <taxon>Trapa</taxon>
    </lineage>
</organism>
<keyword evidence="3" id="KW-1185">Reference proteome</keyword>
<keyword evidence="1" id="KW-0812">Transmembrane</keyword>
<dbReference type="EMBL" id="JAXIOK010000005">
    <property type="protein sequence ID" value="KAK4770538.1"/>
    <property type="molecule type" value="Genomic_DNA"/>
</dbReference>
<evidence type="ECO:0000313" key="3">
    <source>
        <dbReference type="Proteomes" id="UP001345219"/>
    </source>
</evidence>
<sequence length="112" mass="11999">MFCIVSPSPSSPLLVVNVVIDYFTSVVLLVLSSIVSSLRNLLRPPPSVSLPEPPPILSFAQPRRRVRAKTLRSEAEKKLVVGGGQLGVGCGLHHCIFGGKVKIPDPAPRACY</sequence>
<proteinExistence type="predicted"/>